<dbReference type="InterPro" id="IPR015915">
    <property type="entry name" value="Kelch-typ_b-propeller"/>
</dbReference>
<dbReference type="Pfam" id="PF00646">
    <property type="entry name" value="F-box"/>
    <property type="match status" value="1"/>
</dbReference>
<dbReference type="OrthoDB" id="1067512at2759"/>
<dbReference type="PROSITE" id="PS50181">
    <property type="entry name" value="FBOX"/>
    <property type="match status" value="1"/>
</dbReference>
<dbReference type="InterPro" id="IPR036047">
    <property type="entry name" value="F-box-like_dom_sf"/>
</dbReference>
<sequence length="374" mass="42783">MNPKNQDMSAAAAFTTNQPPPPNNDPSQPPSSLTTLPNDLVLNILARVTRYHHPILSRVSKKFRSLVRSSELRMTRSLQGNEDSFYVCLRDFNSPSLTYHLFTLHQNRLVLIHFPPPREQHSTAIMIGHEIYLVGGHIHRTPCKSMSIIDSRSGELRQGPSMRVARRHAAVGLVDEKIYVFGGGQHDEHNCNMQAEVFDTKKQTWDVAPNPEVDFKHISMSVVSRSLDRKIYAKNNTHVVVYDPRNGKCEKIDLPNGGLYCSKSMCEVENVIYIYCYYFGLMWYDSKNLEWRAVKGLKLLGYCLCRTTMVEYNGKLAILRELEHMGKTDIWCSMIALEWGWSALEIVGKIEWSHPILSVPPGYQIVHCLGRPYY</sequence>
<reference evidence="3" key="1">
    <citation type="submission" date="2020-01" db="EMBL/GenBank/DDBJ databases">
        <authorList>
            <person name="Mishra B."/>
        </authorList>
    </citation>
    <scope>NUCLEOTIDE SEQUENCE [LARGE SCALE GENOMIC DNA]</scope>
</reference>
<dbReference type="SMART" id="SM00256">
    <property type="entry name" value="FBOX"/>
    <property type="match status" value="1"/>
</dbReference>
<dbReference type="SMART" id="SM00612">
    <property type="entry name" value="Kelch"/>
    <property type="match status" value="2"/>
</dbReference>
<gene>
    <name evidence="3" type="ORF">MERR_LOCUS7083</name>
</gene>
<dbReference type="Proteomes" id="UP000467841">
    <property type="component" value="Unassembled WGS sequence"/>
</dbReference>
<proteinExistence type="predicted"/>
<dbReference type="InterPro" id="IPR001810">
    <property type="entry name" value="F-box_dom"/>
</dbReference>
<dbReference type="CDD" id="cd22152">
    <property type="entry name" value="F-box_AtAFR-like"/>
    <property type="match status" value="1"/>
</dbReference>
<accession>A0A6D2I317</accession>
<evidence type="ECO:0000313" key="3">
    <source>
        <dbReference type="EMBL" id="CAA7019848.1"/>
    </source>
</evidence>
<dbReference type="SUPFAM" id="SSF117281">
    <property type="entry name" value="Kelch motif"/>
    <property type="match status" value="1"/>
</dbReference>
<dbReference type="Gene3D" id="2.120.10.80">
    <property type="entry name" value="Kelch-type beta propeller"/>
    <property type="match status" value="1"/>
</dbReference>
<feature type="compositionally biased region" description="Pro residues" evidence="1">
    <location>
        <begin position="18"/>
        <end position="29"/>
    </location>
</feature>
<comment type="caution">
    <text evidence="3">The sequence shown here is derived from an EMBL/GenBank/DDBJ whole genome shotgun (WGS) entry which is preliminary data.</text>
</comment>
<evidence type="ECO:0000256" key="1">
    <source>
        <dbReference type="SAM" id="MobiDB-lite"/>
    </source>
</evidence>
<name>A0A6D2I317_9BRAS</name>
<dbReference type="SUPFAM" id="SSF81383">
    <property type="entry name" value="F-box domain"/>
    <property type="match status" value="1"/>
</dbReference>
<feature type="region of interest" description="Disordered" evidence="1">
    <location>
        <begin position="1"/>
        <end position="34"/>
    </location>
</feature>
<dbReference type="InterPro" id="IPR057499">
    <property type="entry name" value="Kelch_FKB95"/>
</dbReference>
<evidence type="ECO:0000313" key="4">
    <source>
        <dbReference type="Proteomes" id="UP000467841"/>
    </source>
</evidence>
<dbReference type="InterPro" id="IPR006652">
    <property type="entry name" value="Kelch_1"/>
</dbReference>
<dbReference type="Pfam" id="PF25210">
    <property type="entry name" value="Kelch_FKB95"/>
    <property type="match status" value="1"/>
</dbReference>
<evidence type="ECO:0000259" key="2">
    <source>
        <dbReference type="PROSITE" id="PS50181"/>
    </source>
</evidence>
<organism evidence="3 4">
    <name type="scientific">Microthlaspi erraticum</name>
    <dbReference type="NCBI Taxonomy" id="1685480"/>
    <lineage>
        <taxon>Eukaryota</taxon>
        <taxon>Viridiplantae</taxon>
        <taxon>Streptophyta</taxon>
        <taxon>Embryophyta</taxon>
        <taxon>Tracheophyta</taxon>
        <taxon>Spermatophyta</taxon>
        <taxon>Magnoliopsida</taxon>
        <taxon>eudicotyledons</taxon>
        <taxon>Gunneridae</taxon>
        <taxon>Pentapetalae</taxon>
        <taxon>rosids</taxon>
        <taxon>malvids</taxon>
        <taxon>Brassicales</taxon>
        <taxon>Brassicaceae</taxon>
        <taxon>Coluteocarpeae</taxon>
        <taxon>Microthlaspi</taxon>
    </lineage>
</organism>
<dbReference type="PANTHER" id="PTHR24414">
    <property type="entry name" value="F-BOX/KELCH-REPEAT PROTEIN SKIP4"/>
    <property type="match status" value="1"/>
</dbReference>
<dbReference type="InterPro" id="IPR050354">
    <property type="entry name" value="F-box/kelch-repeat_ARATH"/>
</dbReference>
<dbReference type="EMBL" id="CACVBM020000488">
    <property type="protein sequence ID" value="CAA7019848.1"/>
    <property type="molecule type" value="Genomic_DNA"/>
</dbReference>
<feature type="domain" description="F-box" evidence="2">
    <location>
        <begin position="30"/>
        <end position="78"/>
    </location>
</feature>
<keyword evidence="4" id="KW-1185">Reference proteome</keyword>
<dbReference type="PANTHER" id="PTHR24414:SF99">
    <property type="entry name" value="F-BOX DOMAIN-CONTAINING PROTEIN"/>
    <property type="match status" value="1"/>
</dbReference>
<dbReference type="AlphaFoldDB" id="A0A6D2I317"/>
<protein>
    <recommendedName>
        <fullName evidence="2">F-box domain-containing protein</fullName>
    </recommendedName>
</protein>